<organism evidence="12 13">
    <name type="scientific">Acanthoscelides obtectus</name>
    <name type="common">Bean weevil</name>
    <name type="synonym">Bruchus obtectus</name>
    <dbReference type="NCBI Taxonomy" id="200917"/>
    <lineage>
        <taxon>Eukaryota</taxon>
        <taxon>Metazoa</taxon>
        <taxon>Ecdysozoa</taxon>
        <taxon>Arthropoda</taxon>
        <taxon>Hexapoda</taxon>
        <taxon>Insecta</taxon>
        <taxon>Pterygota</taxon>
        <taxon>Neoptera</taxon>
        <taxon>Endopterygota</taxon>
        <taxon>Coleoptera</taxon>
        <taxon>Polyphaga</taxon>
        <taxon>Cucujiformia</taxon>
        <taxon>Chrysomeloidea</taxon>
        <taxon>Chrysomelidae</taxon>
        <taxon>Bruchinae</taxon>
        <taxon>Bruchini</taxon>
        <taxon>Acanthoscelides</taxon>
    </lineage>
</organism>
<evidence type="ECO:0000256" key="10">
    <source>
        <dbReference type="SAM" id="MobiDB-lite"/>
    </source>
</evidence>
<feature type="compositionally biased region" description="Basic and acidic residues" evidence="10">
    <location>
        <begin position="450"/>
        <end position="470"/>
    </location>
</feature>
<dbReference type="GO" id="GO:0006898">
    <property type="term" value="P:receptor-mediated endocytosis"/>
    <property type="evidence" value="ECO:0007669"/>
    <property type="project" value="TreeGrafter"/>
</dbReference>
<evidence type="ECO:0000256" key="1">
    <source>
        <dbReference type="ARBA" id="ARBA00004251"/>
    </source>
</evidence>
<feature type="transmembrane region" description="Helical" evidence="11">
    <location>
        <begin position="349"/>
        <end position="372"/>
    </location>
</feature>
<gene>
    <name evidence="12" type="ORF">ACAOBT_LOCUS16455</name>
</gene>
<dbReference type="EMBL" id="CAKOFQ010006969">
    <property type="protein sequence ID" value="CAH1985059.1"/>
    <property type="molecule type" value="Genomic_DNA"/>
</dbReference>
<keyword evidence="8 11" id="KW-1133">Transmembrane helix</keyword>
<dbReference type="Pfam" id="PF14828">
    <property type="entry name" value="Amnionless"/>
    <property type="match status" value="1"/>
</dbReference>
<feature type="region of interest" description="Disordered" evidence="10">
    <location>
        <begin position="413"/>
        <end position="470"/>
    </location>
</feature>
<evidence type="ECO:0000256" key="3">
    <source>
        <dbReference type="ARBA" id="ARBA00022448"/>
    </source>
</evidence>
<evidence type="ECO:0000313" key="13">
    <source>
        <dbReference type="Proteomes" id="UP001152888"/>
    </source>
</evidence>
<dbReference type="GO" id="GO:0030139">
    <property type="term" value="C:endocytic vesicle"/>
    <property type="evidence" value="ECO:0007669"/>
    <property type="project" value="TreeGrafter"/>
</dbReference>
<dbReference type="InterPro" id="IPR026112">
    <property type="entry name" value="AMN"/>
</dbReference>
<accession>A0A9P0KVG4</accession>
<evidence type="ECO:0000256" key="5">
    <source>
        <dbReference type="ARBA" id="ARBA00022692"/>
    </source>
</evidence>
<evidence type="ECO:0000313" key="12">
    <source>
        <dbReference type="EMBL" id="CAH1985059.1"/>
    </source>
</evidence>
<comment type="subcellular location">
    <subcellularLocation>
        <location evidence="1">Cell membrane</location>
        <topology evidence="1">Single-pass type I membrane protein</topology>
    </subcellularLocation>
</comment>
<evidence type="ECO:0000256" key="4">
    <source>
        <dbReference type="ARBA" id="ARBA00022475"/>
    </source>
</evidence>
<sequence>MWADKPTYHRTFLDLLSETVLLSDGATKIWLRDTDIRERENWVDGKIQEKCDGLVFPEEVDSVIWLDIFDAKEIVLPITGQIFLHRDQEDIVLSERSASVMNCVKLKEIQSYDWYDPSNWENPLLKNNIAVPHLERVPCRDKVVFPLAEYSGSITFSQYNHRTLPLTGFKWGVEHWITDDWNLYGQQGIMKEIFYDPPPIIISESSDDSTKRCYGIPSYIVCQHVEELEDYKCLDPVQPLGFCTKICGAHILLKPDVPLDDIKKILKAHSSYSDVHASEVRVGFEEYQQVVFTEKDFTGSSLDEANAFHHKLAKSAYLYGMFTVLGEEVVISIQKSGPFFVKGRALQEAIGITLGSLCLVIVLIGGLVYMYYSDFSANTLRNRIINGRPLSNVFATFSRDNVGLHYERHPSESSIHLPENFENPMYGKETPASSYSDVTATTTDEVPLQEVEKNKSKEDKDEKNENADEE</sequence>
<comment type="caution">
    <text evidence="12">The sequence shown here is derived from an EMBL/GenBank/DDBJ whole genome shotgun (WGS) entry which is preliminary data.</text>
</comment>
<dbReference type="OrthoDB" id="10067964at2759"/>
<keyword evidence="13" id="KW-1185">Reference proteome</keyword>
<dbReference type="PANTHER" id="PTHR14995:SF2">
    <property type="entry name" value="PROTEIN AMNIONLESS"/>
    <property type="match status" value="1"/>
</dbReference>
<evidence type="ECO:0000256" key="2">
    <source>
        <dbReference type="ARBA" id="ARBA00021200"/>
    </source>
</evidence>
<keyword evidence="6" id="KW-0732">Signal</keyword>
<feature type="compositionally biased region" description="Polar residues" evidence="10">
    <location>
        <begin position="431"/>
        <end position="444"/>
    </location>
</feature>
<protein>
    <recommendedName>
        <fullName evidence="2">Protein amnionless</fullName>
    </recommendedName>
</protein>
<reference evidence="12" key="1">
    <citation type="submission" date="2022-03" db="EMBL/GenBank/DDBJ databases">
        <authorList>
            <person name="Sayadi A."/>
        </authorList>
    </citation>
    <scope>NUCLEOTIDE SEQUENCE</scope>
</reference>
<dbReference type="PANTHER" id="PTHR14995">
    <property type="entry name" value="AMNIONLESS"/>
    <property type="match status" value="1"/>
</dbReference>
<keyword evidence="5 11" id="KW-0812">Transmembrane</keyword>
<keyword evidence="7" id="KW-0653">Protein transport</keyword>
<dbReference type="GO" id="GO:0015031">
    <property type="term" value="P:protein transport"/>
    <property type="evidence" value="ECO:0007669"/>
    <property type="project" value="UniProtKB-KW"/>
</dbReference>
<evidence type="ECO:0000256" key="6">
    <source>
        <dbReference type="ARBA" id="ARBA00022729"/>
    </source>
</evidence>
<dbReference type="GO" id="GO:0016324">
    <property type="term" value="C:apical plasma membrane"/>
    <property type="evidence" value="ECO:0007669"/>
    <property type="project" value="TreeGrafter"/>
</dbReference>
<keyword evidence="9 11" id="KW-0472">Membrane</keyword>
<evidence type="ECO:0000256" key="11">
    <source>
        <dbReference type="SAM" id="Phobius"/>
    </source>
</evidence>
<dbReference type="AlphaFoldDB" id="A0A9P0KVG4"/>
<evidence type="ECO:0000256" key="9">
    <source>
        <dbReference type="ARBA" id="ARBA00023136"/>
    </source>
</evidence>
<keyword evidence="3" id="KW-0813">Transport</keyword>
<name>A0A9P0KVG4_ACAOB</name>
<dbReference type="Proteomes" id="UP001152888">
    <property type="component" value="Unassembled WGS sequence"/>
</dbReference>
<keyword evidence="4" id="KW-1003">Cell membrane</keyword>
<evidence type="ECO:0000256" key="7">
    <source>
        <dbReference type="ARBA" id="ARBA00022927"/>
    </source>
</evidence>
<evidence type="ECO:0000256" key="8">
    <source>
        <dbReference type="ARBA" id="ARBA00022989"/>
    </source>
</evidence>
<proteinExistence type="predicted"/>